<dbReference type="AlphaFoldDB" id="A0A804JJM5"/>
<evidence type="ECO:0008006" key="3">
    <source>
        <dbReference type="Google" id="ProtNLM"/>
    </source>
</evidence>
<keyword evidence="2" id="KW-1185">Reference proteome</keyword>
<dbReference type="EnsemblPlants" id="Ma06_t23730.2">
    <property type="protein sequence ID" value="Ma06_p23730.2"/>
    <property type="gene ID" value="Ma06_g23730"/>
</dbReference>
<protein>
    <recommendedName>
        <fullName evidence="3">FHA domain-containing protein</fullName>
    </recommendedName>
</protein>
<dbReference type="OrthoDB" id="10256774at2759"/>
<reference evidence="1" key="1">
    <citation type="submission" date="2021-05" db="UniProtKB">
        <authorList>
            <consortium name="EnsemblPlants"/>
        </authorList>
    </citation>
    <scope>IDENTIFICATION</scope>
    <source>
        <strain evidence="1">subsp. malaccensis</strain>
    </source>
</reference>
<name>A0A804JJM5_MUSAM</name>
<evidence type="ECO:0000313" key="2">
    <source>
        <dbReference type="Proteomes" id="UP000012960"/>
    </source>
</evidence>
<dbReference type="Gene3D" id="2.60.200.20">
    <property type="match status" value="1"/>
</dbReference>
<dbReference type="Proteomes" id="UP000012960">
    <property type="component" value="Unplaced"/>
</dbReference>
<dbReference type="InterPro" id="IPR008984">
    <property type="entry name" value="SMAD_FHA_dom_sf"/>
</dbReference>
<accession>A0A804JJM5</accession>
<organism evidence="1 2">
    <name type="scientific">Musa acuminata subsp. malaccensis</name>
    <name type="common">Wild banana</name>
    <name type="synonym">Musa malaccensis</name>
    <dbReference type="NCBI Taxonomy" id="214687"/>
    <lineage>
        <taxon>Eukaryota</taxon>
        <taxon>Viridiplantae</taxon>
        <taxon>Streptophyta</taxon>
        <taxon>Embryophyta</taxon>
        <taxon>Tracheophyta</taxon>
        <taxon>Spermatophyta</taxon>
        <taxon>Magnoliopsida</taxon>
        <taxon>Liliopsida</taxon>
        <taxon>Zingiberales</taxon>
        <taxon>Musaceae</taxon>
        <taxon>Musa</taxon>
    </lineage>
</organism>
<evidence type="ECO:0000313" key="1">
    <source>
        <dbReference type="EnsemblPlants" id="Ma06_p23730.2"/>
    </source>
</evidence>
<sequence length="133" mass="14561">MAESRVIIGTLVSCQRNLVAGCLASNVPIFEGANFVGRNNLNVSDKRVSRKHISLQASFDGSAEVVVEGPNPIIFRCGGQRKKLSSQEKAKLDDDSSVLKIEKRQCDGETSVIKRKRQADEYEFSSSTLQVSS</sequence>
<dbReference type="SUPFAM" id="SSF49879">
    <property type="entry name" value="SMAD/FHA domain"/>
    <property type="match status" value="1"/>
</dbReference>
<dbReference type="CDD" id="cd22671">
    <property type="entry name" value="FHA_APTX-like"/>
    <property type="match status" value="1"/>
</dbReference>
<dbReference type="Gramene" id="Ma06_t23730.2">
    <property type="protein sequence ID" value="Ma06_p23730.2"/>
    <property type="gene ID" value="Ma06_g23730"/>
</dbReference>
<proteinExistence type="predicted"/>